<dbReference type="InterPro" id="IPR041698">
    <property type="entry name" value="Methyltransf_25"/>
</dbReference>
<dbReference type="InterPro" id="IPR029063">
    <property type="entry name" value="SAM-dependent_MTases_sf"/>
</dbReference>
<dbReference type="OrthoDB" id="9804312at2"/>
<evidence type="ECO:0000313" key="2">
    <source>
        <dbReference type="EMBL" id="QEG24790.1"/>
    </source>
</evidence>
<dbReference type="AlphaFoldDB" id="A0A5B9PHL4"/>
<dbReference type="Pfam" id="PF13649">
    <property type="entry name" value="Methyltransf_25"/>
    <property type="match status" value="1"/>
</dbReference>
<dbReference type="STRING" id="980251.GCA_001642875_00856"/>
<sequence length="199" mass="21457">MSQPDWNARFAETEFAYGAEPNSFLVQNASWLKAPVLSIAEGEGRNAVFLAAQGLNVHAVDSSHVGLAKAERLAASKSVIISTEVVDLQDFAPEPNAYGGAVSIYAHLPSPLRTRLYPLLVKTLKPGGVLILESYAENQIGRGTGGPSNLDLLMTCDKVERELVGLETILLQETEREVIEGKFHTGLASVIQYVGKKPI</sequence>
<organism evidence="2 3">
    <name type="scientific">Mariniblastus fucicola</name>
    <dbReference type="NCBI Taxonomy" id="980251"/>
    <lineage>
        <taxon>Bacteria</taxon>
        <taxon>Pseudomonadati</taxon>
        <taxon>Planctomycetota</taxon>
        <taxon>Planctomycetia</taxon>
        <taxon>Pirellulales</taxon>
        <taxon>Pirellulaceae</taxon>
        <taxon>Mariniblastus</taxon>
    </lineage>
</organism>
<dbReference type="RefSeq" id="WP_075083654.1">
    <property type="nucleotide sequence ID" value="NZ_CP042912.1"/>
</dbReference>
<dbReference type="Gene3D" id="3.40.50.150">
    <property type="entry name" value="Vaccinia Virus protein VP39"/>
    <property type="match status" value="1"/>
</dbReference>
<evidence type="ECO:0000259" key="1">
    <source>
        <dbReference type="Pfam" id="PF13649"/>
    </source>
</evidence>
<dbReference type="Proteomes" id="UP000322214">
    <property type="component" value="Chromosome"/>
</dbReference>
<reference evidence="2 3" key="1">
    <citation type="submission" date="2019-08" db="EMBL/GenBank/DDBJ databases">
        <title>Deep-cultivation of Planctomycetes and their phenomic and genomic characterization uncovers novel biology.</title>
        <authorList>
            <person name="Wiegand S."/>
            <person name="Jogler M."/>
            <person name="Boedeker C."/>
            <person name="Pinto D."/>
            <person name="Vollmers J."/>
            <person name="Rivas-Marin E."/>
            <person name="Kohn T."/>
            <person name="Peeters S.H."/>
            <person name="Heuer A."/>
            <person name="Rast P."/>
            <person name="Oberbeckmann S."/>
            <person name="Bunk B."/>
            <person name="Jeske O."/>
            <person name="Meyerdierks A."/>
            <person name="Storesund J.E."/>
            <person name="Kallscheuer N."/>
            <person name="Luecker S."/>
            <person name="Lage O.M."/>
            <person name="Pohl T."/>
            <person name="Merkel B.J."/>
            <person name="Hornburger P."/>
            <person name="Mueller R.-W."/>
            <person name="Bruemmer F."/>
            <person name="Labrenz M."/>
            <person name="Spormann A.M."/>
            <person name="Op den Camp H."/>
            <person name="Overmann J."/>
            <person name="Amann R."/>
            <person name="Jetten M.S.M."/>
            <person name="Mascher T."/>
            <person name="Medema M.H."/>
            <person name="Devos D.P."/>
            <person name="Kaster A.-K."/>
            <person name="Ovreas L."/>
            <person name="Rohde M."/>
            <person name="Galperin M.Y."/>
            <person name="Jogler C."/>
        </authorList>
    </citation>
    <scope>NUCLEOTIDE SEQUENCE [LARGE SCALE GENOMIC DNA]</scope>
    <source>
        <strain evidence="2 3">FC18</strain>
    </source>
</reference>
<accession>A0A5B9PHL4</accession>
<evidence type="ECO:0000313" key="3">
    <source>
        <dbReference type="Proteomes" id="UP000322214"/>
    </source>
</evidence>
<protein>
    <submittedName>
        <fullName evidence="2">Tellurite resistance protein TehB</fullName>
    </submittedName>
</protein>
<dbReference type="CDD" id="cd02440">
    <property type="entry name" value="AdoMet_MTases"/>
    <property type="match status" value="1"/>
</dbReference>
<dbReference type="SUPFAM" id="SSF53335">
    <property type="entry name" value="S-adenosyl-L-methionine-dependent methyltransferases"/>
    <property type="match status" value="1"/>
</dbReference>
<dbReference type="EMBL" id="CP042912">
    <property type="protein sequence ID" value="QEG24790.1"/>
    <property type="molecule type" value="Genomic_DNA"/>
</dbReference>
<dbReference type="KEGG" id="mff:MFFC18_47130"/>
<gene>
    <name evidence="2" type="ORF">MFFC18_47130</name>
</gene>
<keyword evidence="3" id="KW-1185">Reference proteome</keyword>
<proteinExistence type="predicted"/>
<feature type="domain" description="Methyltransferase" evidence="1">
    <location>
        <begin position="36"/>
        <end position="128"/>
    </location>
</feature>
<name>A0A5B9PHL4_9BACT</name>